<feature type="transmembrane region" description="Helical" evidence="1">
    <location>
        <begin position="265"/>
        <end position="284"/>
    </location>
</feature>
<dbReference type="AlphaFoldDB" id="A0A3D9KWS4"/>
<sequence length="331" mass="37628">MPKYSIIIPVYNRPDEVDELLESLTHQRFTDFEVVLVEDGSTVRCDHLPGKYSDVLNIHYFEKANGGQGFARNYGYERAQGKYLIVFDSDCLIPPHYLEAVDAFLETTPVDAYGGPDAAHTSFTFTQKAINHVMTSFFTTGGIRGRKSHVGTYHPRSFNMGISREVFEKTKGYVIPFMGEDMEFSTRILKLGFKTALIPEAYVYHKRRTSLHKFYKQLKYFGRARINLSRFHKGQVGLIHLFPTFFVLGMVLSLVLSALGHPLGYLGVLGYGLYLFLIGVEALFVTRSVRVALLAPVVALLQLTGYGYGLVYEWIRKLRGINPNTKYIELY</sequence>
<feature type="transmembrane region" description="Helical" evidence="1">
    <location>
        <begin position="238"/>
        <end position="259"/>
    </location>
</feature>
<dbReference type="SUPFAM" id="SSF53448">
    <property type="entry name" value="Nucleotide-diphospho-sugar transferases"/>
    <property type="match status" value="1"/>
</dbReference>
<accession>A0A3D9KWS4</accession>
<keyword evidence="1" id="KW-1133">Transmembrane helix</keyword>
<comment type="caution">
    <text evidence="3">The sequence shown here is derived from an EMBL/GenBank/DDBJ whole genome shotgun (WGS) entry which is preliminary data.</text>
</comment>
<dbReference type="OrthoDB" id="9813550at2"/>
<evidence type="ECO:0000256" key="1">
    <source>
        <dbReference type="SAM" id="Phobius"/>
    </source>
</evidence>
<keyword evidence="1" id="KW-0472">Membrane</keyword>
<evidence type="ECO:0000313" key="4">
    <source>
        <dbReference type="Proteomes" id="UP000256779"/>
    </source>
</evidence>
<feature type="transmembrane region" description="Helical" evidence="1">
    <location>
        <begin position="291"/>
        <end position="311"/>
    </location>
</feature>
<dbReference type="Gene3D" id="3.90.550.10">
    <property type="entry name" value="Spore Coat Polysaccharide Biosynthesis Protein SpsA, Chain A"/>
    <property type="match status" value="1"/>
</dbReference>
<dbReference type="Proteomes" id="UP000256779">
    <property type="component" value="Unassembled WGS sequence"/>
</dbReference>
<dbReference type="InterPro" id="IPR050834">
    <property type="entry name" value="Glycosyltransf_2"/>
</dbReference>
<dbReference type="GO" id="GO:0016740">
    <property type="term" value="F:transferase activity"/>
    <property type="evidence" value="ECO:0007669"/>
    <property type="project" value="UniProtKB-KW"/>
</dbReference>
<dbReference type="PANTHER" id="PTHR43685:SF2">
    <property type="entry name" value="GLYCOSYLTRANSFERASE 2-LIKE DOMAIN-CONTAINING PROTEIN"/>
    <property type="match status" value="1"/>
</dbReference>
<name>A0A3D9KWS4_MARFU</name>
<evidence type="ECO:0000313" key="3">
    <source>
        <dbReference type="EMBL" id="RED91759.1"/>
    </source>
</evidence>
<dbReference type="InterPro" id="IPR029044">
    <property type="entry name" value="Nucleotide-diphossugar_trans"/>
</dbReference>
<keyword evidence="4" id="KW-1185">Reference proteome</keyword>
<protein>
    <submittedName>
        <fullName evidence="3">Glycosyl transferase family 2</fullName>
    </submittedName>
</protein>
<proteinExistence type="predicted"/>
<organism evidence="3 4">
    <name type="scientific">Marinoscillum furvescens DSM 4134</name>
    <dbReference type="NCBI Taxonomy" id="1122208"/>
    <lineage>
        <taxon>Bacteria</taxon>
        <taxon>Pseudomonadati</taxon>
        <taxon>Bacteroidota</taxon>
        <taxon>Cytophagia</taxon>
        <taxon>Cytophagales</taxon>
        <taxon>Reichenbachiellaceae</taxon>
        <taxon>Marinoscillum</taxon>
    </lineage>
</organism>
<feature type="domain" description="Glycosyltransferase 2-like" evidence="2">
    <location>
        <begin position="5"/>
        <end position="169"/>
    </location>
</feature>
<evidence type="ECO:0000259" key="2">
    <source>
        <dbReference type="Pfam" id="PF00535"/>
    </source>
</evidence>
<dbReference type="EMBL" id="QREG01000037">
    <property type="protein sequence ID" value="RED91759.1"/>
    <property type="molecule type" value="Genomic_DNA"/>
</dbReference>
<keyword evidence="3" id="KW-0808">Transferase</keyword>
<reference evidence="3 4" key="1">
    <citation type="submission" date="2018-07" db="EMBL/GenBank/DDBJ databases">
        <title>Genomic Encyclopedia of Type Strains, Phase IV (KMG-IV): sequencing the most valuable type-strain genomes for metagenomic binning, comparative biology and taxonomic classification.</title>
        <authorList>
            <person name="Goeker M."/>
        </authorList>
    </citation>
    <scope>NUCLEOTIDE SEQUENCE [LARGE SCALE GENOMIC DNA]</scope>
    <source>
        <strain evidence="3 4">DSM 4134</strain>
    </source>
</reference>
<dbReference type="InterPro" id="IPR001173">
    <property type="entry name" value="Glyco_trans_2-like"/>
</dbReference>
<dbReference type="RefSeq" id="WP_115870474.1">
    <property type="nucleotide sequence ID" value="NZ_QREG01000037.1"/>
</dbReference>
<gene>
    <name evidence="3" type="ORF">C7460_13729</name>
</gene>
<dbReference type="PANTHER" id="PTHR43685">
    <property type="entry name" value="GLYCOSYLTRANSFERASE"/>
    <property type="match status" value="1"/>
</dbReference>
<keyword evidence="1" id="KW-0812">Transmembrane</keyword>
<dbReference type="Pfam" id="PF00535">
    <property type="entry name" value="Glycos_transf_2"/>
    <property type="match status" value="1"/>
</dbReference>